<dbReference type="InterPro" id="IPR051532">
    <property type="entry name" value="Ester_Hydrolysis_Enzymes"/>
</dbReference>
<sequence>MNSTSRIWRTTGILSLLSTLLLIAGFLYAVRDVIYPGAAGSGAGLNQGATEKSSEESGQPLEEADVLNVAAIGDSLSKGTGDDTGKGFARRFVELIVEQGKDSKLVNNLGINGLTTAGLMALLDEKGVQYSLSQADIIILSIGGNDLFDGAGNMQSGGRMPTESELEQTVTQASKQLGMIADKILELNPEAQLVYISLYNPFSDLPGMRKIGDEAVSRWNHTVTDVFQERERTLVVPTFDLFTYNSQKYLSSDHFHPNGIGYQMIAERIMQGIY</sequence>
<dbReference type="OrthoDB" id="252349at2"/>
<evidence type="ECO:0000313" key="2">
    <source>
        <dbReference type="EMBL" id="AZK47263.1"/>
    </source>
</evidence>
<dbReference type="Gene3D" id="3.40.50.1110">
    <property type="entry name" value="SGNH hydrolase"/>
    <property type="match status" value="1"/>
</dbReference>
<dbReference type="EMBL" id="CP034248">
    <property type="protein sequence ID" value="AZK47263.1"/>
    <property type="molecule type" value="Genomic_DNA"/>
</dbReference>
<gene>
    <name evidence="2" type="ORF">EIM92_14770</name>
</gene>
<dbReference type="KEGG" id="plen:EIM92_14770"/>
<organism evidence="2 3">
    <name type="scientific">Paenibacillus lentus</name>
    <dbReference type="NCBI Taxonomy" id="1338368"/>
    <lineage>
        <taxon>Bacteria</taxon>
        <taxon>Bacillati</taxon>
        <taxon>Bacillota</taxon>
        <taxon>Bacilli</taxon>
        <taxon>Bacillales</taxon>
        <taxon>Paenibacillaceae</taxon>
        <taxon>Paenibacillus</taxon>
    </lineage>
</organism>
<dbReference type="RefSeq" id="WP_125083296.1">
    <property type="nucleotide sequence ID" value="NZ_CP034248.1"/>
</dbReference>
<dbReference type="SUPFAM" id="SSF52266">
    <property type="entry name" value="SGNH hydrolase"/>
    <property type="match status" value="1"/>
</dbReference>
<name>A0A3S8RWW4_9BACL</name>
<accession>A0A3S8RWW4</accession>
<dbReference type="InterPro" id="IPR036514">
    <property type="entry name" value="SGNH_hydro_sf"/>
</dbReference>
<dbReference type="InterPro" id="IPR013830">
    <property type="entry name" value="SGNH_hydro"/>
</dbReference>
<dbReference type="PANTHER" id="PTHR30383:SF27">
    <property type="entry name" value="SPORE GERMINATION LIPASE LIPC"/>
    <property type="match status" value="1"/>
</dbReference>
<keyword evidence="3" id="KW-1185">Reference proteome</keyword>
<dbReference type="GO" id="GO:0004622">
    <property type="term" value="F:phosphatidylcholine lysophospholipase activity"/>
    <property type="evidence" value="ECO:0007669"/>
    <property type="project" value="TreeGrafter"/>
</dbReference>
<dbReference type="Pfam" id="PF13472">
    <property type="entry name" value="Lipase_GDSL_2"/>
    <property type="match status" value="1"/>
</dbReference>
<protein>
    <recommendedName>
        <fullName evidence="1">SGNH hydrolase-type esterase domain-containing protein</fullName>
    </recommendedName>
</protein>
<feature type="domain" description="SGNH hydrolase-type esterase" evidence="1">
    <location>
        <begin position="71"/>
        <end position="263"/>
    </location>
</feature>
<proteinExistence type="predicted"/>
<evidence type="ECO:0000313" key="3">
    <source>
        <dbReference type="Proteomes" id="UP000273145"/>
    </source>
</evidence>
<dbReference type="Proteomes" id="UP000273145">
    <property type="component" value="Chromosome"/>
</dbReference>
<dbReference type="PANTHER" id="PTHR30383">
    <property type="entry name" value="THIOESTERASE 1/PROTEASE 1/LYSOPHOSPHOLIPASE L1"/>
    <property type="match status" value="1"/>
</dbReference>
<evidence type="ECO:0000259" key="1">
    <source>
        <dbReference type="Pfam" id="PF13472"/>
    </source>
</evidence>
<dbReference type="AlphaFoldDB" id="A0A3S8RWW4"/>
<reference evidence="2 3" key="1">
    <citation type="submission" date="2018-11" db="EMBL/GenBank/DDBJ databases">
        <title>Genome sequencing of Paenibacillus lentus DSM25539(T).</title>
        <authorList>
            <person name="Kook J.-K."/>
            <person name="Park S.-N."/>
            <person name="Lim Y.K."/>
        </authorList>
    </citation>
    <scope>NUCLEOTIDE SEQUENCE [LARGE SCALE GENOMIC DNA]</scope>
    <source>
        <strain evidence="2 3">DSM 25539</strain>
    </source>
</reference>